<reference evidence="1" key="2">
    <citation type="submission" date="2021-01" db="UniProtKB">
        <authorList>
            <consortium name="EnsemblPlants"/>
        </authorList>
    </citation>
    <scope>IDENTIFICATION</scope>
</reference>
<evidence type="ECO:0000313" key="2">
    <source>
        <dbReference type="Proteomes" id="UP000594261"/>
    </source>
</evidence>
<dbReference type="SUPFAM" id="SSF53098">
    <property type="entry name" value="Ribonuclease H-like"/>
    <property type="match status" value="1"/>
</dbReference>
<dbReference type="InParanoid" id="A0A7N2MXE1"/>
<dbReference type="PANTHER" id="PTHR11439:SF467">
    <property type="entry name" value="INTEGRASE CATALYTIC DOMAIN-CONTAINING PROTEIN"/>
    <property type="match status" value="1"/>
</dbReference>
<dbReference type="Gramene" id="QL11p032207:mrna">
    <property type="protein sequence ID" value="QL11p032207:mrna"/>
    <property type="gene ID" value="QL11p032207"/>
</dbReference>
<dbReference type="Proteomes" id="UP000594261">
    <property type="component" value="Chromosome 11"/>
</dbReference>
<dbReference type="PANTHER" id="PTHR11439">
    <property type="entry name" value="GAG-POL-RELATED RETROTRANSPOSON"/>
    <property type="match status" value="1"/>
</dbReference>
<dbReference type="CDD" id="cd09272">
    <property type="entry name" value="RNase_HI_RT_Ty1"/>
    <property type="match status" value="1"/>
</dbReference>
<proteinExistence type="predicted"/>
<protein>
    <recommendedName>
        <fullName evidence="3">Integrase catalytic domain-containing protein</fullName>
    </recommendedName>
</protein>
<dbReference type="InterPro" id="IPR036397">
    <property type="entry name" value="RNaseH_sf"/>
</dbReference>
<evidence type="ECO:0008006" key="3">
    <source>
        <dbReference type="Google" id="ProtNLM"/>
    </source>
</evidence>
<dbReference type="InterPro" id="IPR012337">
    <property type="entry name" value="RNaseH-like_sf"/>
</dbReference>
<dbReference type="GO" id="GO:0003676">
    <property type="term" value="F:nucleic acid binding"/>
    <property type="evidence" value="ECO:0007669"/>
    <property type="project" value="InterPro"/>
</dbReference>
<organism evidence="1 2">
    <name type="scientific">Quercus lobata</name>
    <name type="common">Valley oak</name>
    <dbReference type="NCBI Taxonomy" id="97700"/>
    <lineage>
        <taxon>Eukaryota</taxon>
        <taxon>Viridiplantae</taxon>
        <taxon>Streptophyta</taxon>
        <taxon>Embryophyta</taxon>
        <taxon>Tracheophyta</taxon>
        <taxon>Spermatophyta</taxon>
        <taxon>Magnoliopsida</taxon>
        <taxon>eudicotyledons</taxon>
        <taxon>Gunneridae</taxon>
        <taxon>Pentapetalae</taxon>
        <taxon>rosids</taxon>
        <taxon>fabids</taxon>
        <taxon>Fagales</taxon>
        <taxon>Fagaceae</taxon>
        <taxon>Quercus</taxon>
    </lineage>
</organism>
<evidence type="ECO:0000313" key="1">
    <source>
        <dbReference type="EnsemblPlants" id="QL11p032207:mrna"/>
    </source>
</evidence>
<reference evidence="1 2" key="1">
    <citation type="journal article" date="2016" name="G3 (Bethesda)">
        <title>First Draft Assembly and Annotation of the Genome of a California Endemic Oak Quercus lobata Nee (Fagaceae).</title>
        <authorList>
            <person name="Sork V.L."/>
            <person name="Fitz-Gibbon S.T."/>
            <person name="Puiu D."/>
            <person name="Crepeau M."/>
            <person name="Gugger P.F."/>
            <person name="Sherman R."/>
            <person name="Stevens K."/>
            <person name="Langley C.H."/>
            <person name="Pellegrini M."/>
            <person name="Salzberg S.L."/>
        </authorList>
    </citation>
    <scope>NUCLEOTIDE SEQUENCE [LARGE SCALE GENOMIC DNA]</scope>
    <source>
        <strain evidence="1 2">cv. SW786</strain>
    </source>
</reference>
<sequence length="271" mass="30428">MEKTIPRTPQQNGVAERMNKILNKHAKRSFVPMEFKIPEEVWSGKEKKGEEEKENVNLQVNQSTLVAEVHRSSRIIRPLQRYSPSLNYLLVTDAGEPKCYDKALQDENSIKWILRYLRGSTSTCLCFTSASLKLQGYVDADLAGDIDGRKSTNASVFTLGGIAISWVLNLQKIAALFTIEAEYVAATEAKKEMIWLHSFLDELESQVEDAQNFSPFLHLRVEESPQNSLQLGPLRVADSYYNVITSTLCALFVAPEFSGGHHKGGHDPKIL</sequence>
<dbReference type="EMBL" id="LRBV02000011">
    <property type="status" value="NOT_ANNOTATED_CDS"/>
    <property type="molecule type" value="Genomic_DNA"/>
</dbReference>
<accession>A0A7N2MXE1</accession>
<dbReference type="AlphaFoldDB" id="A0A7N2MXE1"/>
<keyword evidence="2" id="KW-1185">Reference proteome</keyword>
<dbReference type="Gene3D" id="3.30.420.10">
    <property type="entry name" value="Ribonuclease H-like superfamily/Ribonuclease H"/>
    <property type="match status" value="1"/>
</dbReference>
<dbReference type="EnsemblPlants" id="QL11p032207:mrna">
    <property type="protein sequence ID" value="QL11p032207:mrna"/>
    <property type="gene ID" value="QL11p032207"/>
</dbReference>
<name>A0A7N2MXE1_QUELO</name>